<dbReference type="InterPro" id="IPR058594">
    <property type="entry name" value="PB1-like_dom_pln"/>
</dbReference>
<dbReference type="EMBL" id="JBBPBK010000001">
    <property type="protein sequence ID" value="KAK9291931.1"/>
    <property type="molecule type" value="Genomic_DNA"/>
</dbReference>
<comment type="caution">
    <text evidence="4">The sequence shown here is derived from an EMBL/GenBank/DDBJ whole genome shotgun (WGS) entry which is preliminary data.</text>
</comment>
<protein>
    <recommendedName>
        <fullName evidence="6">Transposase MuDR plant domain-containing protein</fullName>
    </recommendedName>
</protein>
<evidence type="ECO:0000313" key="4">
    <source>
        <dbReference type="EMBL" id="KAK9291931.1"/>
    </source>
</evidence>
<dbReference type="InterPro" id="IPR004332">
    <property type="entry name" value="Transposase_MuDR"/>
</dbReference>
<gene>
    <name evidence="4" type="ORF">L1049_019883</name>
</gene>
<evidence type="ECO:0008006" key="6">
    <source>
        <dbReference type="Google" id="ProtNLM"/>
    </source>
</evidence>
<evidence type="ECO:0000256" key="1">
    <source>
        <dbReference type="SAM" id="MobiDB-lite"/>
    </source>
</evidence>
<accession>A0AAP0SCC0</accession>
<sequence>MNEMSLLPFKQKHKLFPSNPCAVLASRVAFTLAHTALPLALTHSTRTHTPPQSPVAVHPSPPVDGRRWSSSSHGIVIITRHRISRLPHRHRRTKHTNQTIEASRKRMSTKYYTFEIHHGGYFRHNPHKMYCGGKIDYIDNVDPDCMNWKDMLTELGKVGYHNPNNFKLHYCVPMKGMDDGLVLCYDDYSLMGMFECHRRFCLVKMFVEHFNMERGESVGSLEVDVAEGVVDEGVGDERVGDEGEWVGVDEGVGEEGEWVGDKRVGDEGEWDEDATDYSDSSSSDGTLFGDPEEDNLYDSDFVVDEDIEANIDIGMNANVIPEAMQEDVAVSGDEVISEYADSDDLISLDSSSDDEGGLKPVKYPEFCRERDMLKPKLVLGTTFATAQDFRDLLREVAIRKGYDLFFIKNDGDRITVKCRDNCGWRAKSDCERQRAAGGNFGNNMKIQYVLLTLLSLMFC</sequence>
<feature type="compositionally biased region" description="Acidic residues" evidence="1">
    <location>
        <begin position="267"/>
        <end position="276"/>
    </location>
</feature>
<evidence type="ECO:0000313" key="5">
    <source>
        <dbReference type="Proteomes" id="UP001415857"/>
    </source>
</evidence>
<organism evidence="4 5">
    <name type="scientific">Liquidambar formosana</name>
    <name type="common">Formosan gum</name>
    <dbReference type="NCBI Taxonomy" id="63359"/>
    <lineage>
        <taxon>Eukaryota</taxon>
        <taxon>Viridiplantae</taxon>
        <taxon>Streptophyta</taxon>
        <taxon>Embryophyta</taxon>
        <taxon>Tracheophyta</taxon>
        <taxon>Spermatophyta</taxon>
        <taxon>Magnoliopsida</taxon>
        <taxon>eudicotyledons</taxon>
        <taxon>Gunneridae</taxon>
        <taxon>Pentapetalae</taxon>
        <taxon>Saxifragales</taxon>
        <taxon>Altingiaceae</taxon>
        <taxon>Liquidambar</taxon>
    </lineage>
</organism>
<feature type="region of interest" description="Disordered" evidence="1">
    <location>
        <begin position="44"/>
        <end position="69"/>
    </location>
</feature>
<dbReference type="Pfam" id="PF03108">
    <property type="entry name" value="DBD_Tnp_Mut"/>
    <property type="match status" value="1"/>
</dbReference>
<keyword evidence="5" id="KW-1185">Reference proteome</keyword>
<feature type="domain" description="PB1-like" evidence="3">
    <location>
        <begin position="110"/>
        <end position="209"/>
    </location>
</feature>
<evidence type="ECO:0000259" key="3">
    <source>
        <dbReference type="Pfam" id="PF26130"/>
    </source>
</evidence>
<name>A0AAP0SCC0_LIQFO</name>
<dbReference type="Pfam" id="PF26130">
    <property type="entry name" value="PB1-like"/>
    <property type="match status" value="1"/>
</dbReference>
<feature type="region of interest" description="Disordered" evidence="1">
    <location>
        <begin position="258"/>
        <end position="295"/>
    </location>
</feature>
<reference evidence="4 5" key="1">
    <citation type="journal article" date="2024" name="Plant J.">
        <title>Genome sequences and population genomics reveal climatic adaptation and genomic divergence between two closely related sweetgum species.</title>
        <authorList>
            <person name="Xu W.Q."/>
            <person name="Ren C.Q."/>
            <person name="Zhang X.Y."/>
            <person name="Comes H.P."/>
            <person name="Liu X.H."/>
            <person name="Li Y.G."/>
            <person name="Kettle C.J."/>
            <person name="Jalonen R."/>
            <person name="Gaisberger H."/>
            <person name="Ma Y.Z."/>
            <person name="Qiu Y.X."/>
        </authorList>
    </citation>
    <scope>NUCLEOTIDE SEQUENCE [LARGE SCALE GENOMIC DNA]</scope>
    <source>
        <strain evidence="4">Hangzhou</strain>
    </source>
</reference>
<proteinExistence type="predicted"/>
<dbReference type="AlphaFoldDB" id="A0AAP0SCC0"/>
<evidence type="ECO:0000259" key="2">
    <source>
        <dbReference type="Pfam" id="PF03108"/>
    </source>
</evidence>
<dbReference type="Proteomes" id="UP001415857">
    <property type="component" value="Unassembled WGS sequence"/>
</dbReference>
<feature type="domain" description="Transposase MuDR plant" evidence="2">
    <location>
        <begin position="376"/>
        <end position="427"/>
    </location>
</feature>